<dbReference type="InterPro" id="IPR000182">
    <property type="entry name" value="GNAT_dom"/>
</dbReference>
<dbReference type="NCBIfam" id="TIGR01575">
    <property type="entry name" value="rimI"/>
    <property type="match status" value="1"/>
</dbReference>
<accession>A0A8G0ZX76</accession>
<reference evidence="7" key="1">
    <citation type="submission" date="2021-02" db="EMBL/GenBank/DDBJ databases">
        <title>Rhodobacter shimadae sp. nov., an aerobic anoxygenic phototrophic bacterium isolated from a hot spring.</title>
        <authorList>
            <person name="Muramatsu S."/>
            <person name="Haruta S."/>
            <person name="Hirose S."/>
            <person name="Hanada S."/>
        </authorList>
    </citation>
    <scope>NUCLEOTIDE SEQUENCE</scope>
    <source>
        <strain evidence="7">N10</strain>
    </source>
</reference>
<dbReference type="EC" id="2.3.1.266" evidence="5"/>
<dbReference type="InterPro" id="IPR050680">
    <property type="entry name" value="YpeA/RimI_acetyltransf"/>
</dbReference>
<evidence type="ECO:0000313" key="8">
    <source>
        <dbReference type="Proteomes" id="UP000826300"/>
    </source>
</evidence>
<keyword evidence="2 5" id="KW-0963">Cytoplasm</keyword>
<comment type="catalytic activity">
    <reaction evidence="5">
        <text>N-terminal L-alanyl-[ribosomal protein bS18] + acetyl-CoA = N-terminal N(alpha)-acetyl-L-alanyl-[ribosomal protein bS18] + CoA + H(+)</text>
        <dbReference type="Rhea" id="RHEA:43756"/>
        <dbReference type="Rhea" id="RHEA-COMP:10676"/>
        <dbReference type="Rhea" id="RHEA-COMP:10677"/>
        <dbReference type="ChEBI" id="CHEBI:15378"/>
        <dbReference type="ChEBI" id="CHEBI:57287"/>
        <dbReference type="ChEBI" id="CHEBI:57288"/>
        <dbReference type="ChEBI" id="CHEBI:64718"/>
        <dbReference type="ChEBI" id="CHEBI:83683"/>
        <dbReference type="EC" id="2.3.1.266"/>
    </reaction>
</comment>
<gene>
    <name evidence="7" type="primary">rimI</name>
    <name evidence="7" type="ORF">JO391_03170</name>
</gene>
<dbReference type="InterPro" id="IPR016181">
    <property type="entry name" value="Acyl_CoA_acyltransferase"/>
</dbReference>
<sequence length="138" mass="14550">MTPEALAVLHAESFVMPRPWSAAEFVALMASPGVFLLTEGSAGFLMGRALAGEAELLTVAVAPAARRQGIGARLMVRFLDEARQRGAERAFLEVAAGNDAARTLYAAAGFAEAGRRRGYYRNPQGGAEDAVVMARPLG</sequence>
<dbReference type="RefSeq" id="WP_220662754.1">
    <property type="nucleotide sequence ID" value="NZ_CP069370.1"/>
</dbReference>
<keyword evidence="4" id="KW-0012">Acyltransferase</keyword>
<keyword evidence="8" id="KW-1185">Reference proteome</keyword>
<dbReference type="PANTHER" id="PTHR43420">
    <property type="entry name" value="ACETYLTRANSFERASE"/>
    <property type="match status" value="1"/>
</dbReference>
<dbReference type="Pfam" id="PF00583">
    <property type="entry name" value="Acetyltransf_1"/>
    <property type="match status" value="1"/>
</dbReference>
<dbReference type="CDD" id="cd04301">
    <property type="entry name" value="NAT_SF"/>
    <property type="match status" value="1"/>
</dbReference>
<dbReference type="PANTHER" id="PTHR43420:SF51">
    <property type="entry name" value="PEPTIDYL-LYSINE N-ACETYLTRANSFERASE YIAC"/>
    <property type="match status" value="1"/>
</dbReference>
<comment type="similarity">
    <text evidence="1 5">Belongs to the acetyltransferase family. RimI subfamily.</text>
</comment>
<keyword evidence="7" id="KW-0689">Ribosomal protein</keyword>
<evidence type="ECO:0000256" key="4">
    <source>
        <dbReference type="ARBA" id="ARBA00023315"/>
    </source>
</evidence>
<dbReference type="SUPFAM" id="SSF55729">
    <property type="entry name" value="Acyl-CoA N-acyltransferases (Nat)"/>
    <property type="match status" value="1"/>
</dbReference>
<dbReference type="PROSITE" id="PS51186">
    <property type="entry name" value="GNAT"/>
    <property type="match status" value="1"/>
</dbReference>
<dbReference type="EMBL" id="CP069370">
    <property type="protein sequence ID" value="QYZ70536.1"/>
    <property type="molecule type" value="Genomic_DNA"/>
</dbReference>
<keyword evidence="7" id="KW-0687">Ribonucleoprotein</keyword>
<evidence type="ECO:0000313" key="7">
    <source>
        <dbReference type="EMBL" id="QYZ70536.1"/>
    </source>
</evidence>
<keyword evidence="3" id="KW-0808">Transferase</keyword>
<protein>
    <recommendedName>
        <fullName evidence="5">[Ribosomal protein bS18]-alanine N-acetyltransferase</fullName>
        <ecNumber evidence="5">2.3.1.266</ecNumber>
    </recommendedName>
</protein>
<evidence type="ECO:0000256" key="1">
    <source>
        <dbReference type="ARBA" id="ARBA00005395"/>
    </source>
</evidence>
<evidence type="ECO:0000256" key="3">
    <source>
        <dbReference type="ARBA" id="ARBA00022679"/>
    </source>
</evidence>
<comment type="function">
    <text evidence="5">Acetylates the N-terminal alanine of ribosomal protein bS18.</text>
</comment>
<organism evidence="7 8">
    <name type="scientific">Neotabrizicola shimadae</name>
    <dbReference type="NCBI Taxonomy" id="2807096"/>
    <lineage>
        <taxon>Bacteria</taxon>
        <taxon>Pseudomonadati</taxon>
        <taxon>Pseudomonadota</taxon>
        <taxon>Alphaproteobacteria</taxon>
        <taxon>Rhodobacterales</taxon>
        <taxon>Paracoccaceae</taxon>
        <taxon>Neotabrizicola</taxon>
    </lineage>
</organism>
<dbReference type="Proteomes" id="UP000826300">
    <property type="component" value="Chromosome"/>
</dbReference>
<evidence type="ECO:0000256" key="5">
    <source>
        <dbReference type="RuleBase" id="RU363094"/>
    </source>
</evidence>
<dbReference type="Gene3D" id="3.40.630.30">
    <property type="match status" value="1"/>
</dbReference>
<dbReference type="GO" id="GO:0008999">
    <property type="term" value="F:protein-N-terminal-alanine acetyltransferase activity"/>
    <property type="evidence" value="ECO:0007669"/>
    <property type="project" value="UniProtKB-EC"/>
</dbReference>
<dbReference type="GO" id="GO:0005840">
    <property type="term" value="C:ribosome"/>
    <property type="evidence" value="ECO:0007669"/>
    <property type="project" value="UniProtKB-KW"/>
</dbReference>
<evidence type="ECO:0000259" key="6">
    <source>
        <dbReference type="PROSITE" id="PS51186"/>
    </source>
</evidence>
<feature type="domain" description="N-acetyltransferase" evidence="6">
    <location>
        <begin position="1"/>
        <end position="138"/>
    </location>
</feature>
<dbReference type="InterPro" id="IPR006464">
    <property type="entry name" value="AcTrfase_RimI/Ard1"/>
</dbReference>
<comment type="subcellular location">
    <subcellularLocation>
        <location evidence="5">Cytoplasm</location>
    </subcellularLocation>
</comment>
<dbReference type="AlphaFoldDB" id="A0A8G0ZX76"/>
<proteinExistence type="inferred from homology"/>
<dbReference type="KEGG" id="nsm:JO391_03170"/>
<name>A0A8G0ZX76_9RHOB</name>
<dbReference type="GO" id="GO:0005737">
    <property type="term" value="C:cytoplasm"/>
    <property type="evidence" value="ECO:0007669"/>
    <property type="project" value="UniProtKB-SubCell"/>
</dbReference>
<evidence type="ECO:0000256" key="2">
    <source>
        <dbReference type="ARBA" id="ARBA00022490"/>
    </source>
</evidence>